<comment type="similarity">
    <text evidence="1">Belongs to the cullin family.</text>
</comment>
<evidence type="ECO:0000259" key="2">
    <source>
        <dbReference type="Pfam" id="PF00888"/>
    </source>
</evidence>
<dbReference type="PANTHER" id="PTHR11932">
    <property type="entry name" value="CULLIN"/>
    <property type="match status" value="1"/>
</dbReference>
<reference evidence="3 4" key="1">
    <citation type="journal article" date="2021" name="BMC Genomics">
        <title>Datura genome reveals duplications of psychoactive alkaloid biosynthetic genes and high mutation rate following tissue culture.</title>
        <authorList>
            <person name="Rajewski A."/>
            <person name="Carter-House D."/>
            <person name="Stajich J."/>
            <person name="Litt A."/>
        </authorList>
    </citation>
    <scope>NUCLEOTIDE SEQUENCE [LARGE SCALE GENOMIC DNA]</scope>
    <source>
        <strain evidence="3">AR-01</strain>
    </source>
</reference>
<proteinExistence type="inferred from homology"/>
<dbReference type="Gene3D" id="1.20.1310.10">
    <property type="entry name" value="Cullin Repeats"/>
    <property type="match status" value="1"/>
</dbReference>
<dbReference type="Proteomes" id="UP000823775">
    <property type="component" value="Unassembled WGS sequence"/>
</dbReference>
<protein>
    <submittedName>
        <fullName evidence="3">Cullin-1</fullName>
    </submittedName>
</protein>
<gene>
    <name evidence="3" type="primary">CUL1_8</name>
    <name evidence="3" type="ORF">HAX54_015940</name>
</gene>
<feature type="domain" description="Cullin N-terminal" evidence="2">
    <location>
        <begin position="2"/>
        <end position="104"/>
    </location>
</feature>
<dbReference type="InterPro" id="IPR016159">
    <property type="entry name" value="Cullin_repeat-like_dom_sf"/>
</dbReference>
<evidence type="ECO:0000313" key="3">
    <source>
        <dbReference type="EMBL" id="MCD9558538.1"/>
    </source>
</evidence>
<dbReference type="InterPro" id="IPR001373">
    <property type="entry name" value="Cullin_N"/>
</dbReference>
<dbReference type="SUPFAM" id="SSF74788">
    <property type="entry name" value="Cullin repeat-like"/>
    <property type="match status" value="1"/>
</dbReference>
<comment type="caution">
    <text evidence="3">The sequence shown here is derived from an EMBL/GenBank/DDBJ whole genome shotgun (WGS) entry which is preliminary data.</text>
</comment>
<name>A0ABS8UI32_DATST</name>
<dbReference type="Pfam" id="PF00888">
    <property type="entry name" value="Cullin"/>
    <property type="match status" value="1"/>
</dbReference>
<accession>A0ABS8UI32</accession>
<organism evidence="3 4">
    <name type="scientific">Datura stramonium</name>
    <name type="common">Jimsonweed</name>
    <name type="synonym">Common thornapple</name>
    <dbReference type="NCBI Taxonomy" id="4076"/>
    <lineage>
        <taxon>Eukaryota</taxon>
        <taxon>Viridiplantae</taxon>
        <taxon>Streptophyta</taxon>
        <taxon>Embryophyta</taxon>
        <taxon>Tracheophyta</taxon>
        <taxon>Spermatophyta</taxon>
        <taxon>Magnoliopsida</taxon>
        <taxon>eudicotyledons</taxon>
        <taxon>Gunneridae</taxon>
        <taxon>Pentapetalae</taxon>
        <taxon>asterids</taxon>
        <taxon>lamiids</taxon>
        <taxon>Solanales</taxon>
        <taxon>Solanaceae</taxon>
        <taxon>Solanoideae</taxon>
        <taxon>Datureae</taxon>
        <taxon>Datura</taxon>
    </lineage>
</organism>
<sequence>MGEQIDRALLKNILDIFVGIGNGKMEYYVNDFEDPILRDSLQLIISQSFKLIDKYSYSNYLLKAEECLKKEKDRVSHYLHVSSLVTKLLRKNMKSGYQSHISTVHLLFIALL</sequence>
<dbReference type="InterPro" id="IPR045093">
    <property type="entry name" value="Cullin"/>
</dbReference>
<keyword evidence="4" id="KW-1185">Reference proteome</keyword>
<evidence type="ECO:0000256" key="1">
    <source>
        <dbReference type="ARBA" id="ARBA00006019"/>
    </source>
</evidence>
<dbReference type="EMBL" id="JACEIK010002026">
    <property type="protein sequence ID" value="MCD9558538.1"/>
    <property type="molecule type" value="Genomic_DNA"/>
</dbReference>
<evidence type="ECO:0000313" key="4">
    <source>
        <dbReference type="Proteomes" id="UP000823775"/>
    </source>
</evidence>